<dbReference type="EMBL" id="LT960611">
    <property type="protein sequence ID" value="SON50868.1"/>
    <property type="molecule type" value="Genomic_DNA"/>
</dbReference>
<evidence type="ECO:0000256" key="1">
    <source>
        <dbReference type="SAM" id="Phobius"/>
    </source>
</evidence>
<feature type="transmembrane region" description="Helical" evidence="1">
    <location>
        <begin position="86"/>
        <end position="106"/>
    </location>
</feature>
<evidence type="ECO:0000313" key="2">
    <source>
        <dbReference type="EMBL" id="SON50868.1"/>
    </source>
</evidence>
<organism evidence="2 3">
    <name type="scientific">Vibrio tapetis subsp. tapetis</name>
    <dbReference type="NCBI Taxonomy" id="1671868"/>
    <lineage>
        <taxon>Bacteria</taxon>
        <taxon>Pseudomonadati</taxon>
        <taxon>Pseudomonadota</taxon>
        <taxon>Gammaproteobacteria</taxon>
        <taxon>Vibrionales</taxon>
        <taxon>Vibrionaceae</taxon>
        <taxon>Vibrio</taxon>
    </lineage>
</organism>
<dbReference type="RefSeq" id="WP_102523286.1">
    <property type="nucleotide sequence ID" value="NZ_LT960611.1"/>
</dbReference>
<dbReference type="OrthoDB" id="5875535at2"/>
<proteinExistence type="predicted"/>
<keyword evidence="3" id="KW-1185">Reference proteome</keyword>
<dbReference type="Proteomes" id="UP000235828">
    <property type="component" value="Chromosome A"/>
</dbReference>
<dbReference type="KEGG" id="vta:A2902"/>
<sequence>MNSAINETSASEIKTSSIQVTRQQAATYLYKQHLKPGCEYLLRLNQKTLKSEQKEMRKQTAFRLSWVVLISSVVVLISSAFELMNIFTVVGLFAAYFVANLCHNLFSPEIDLPSERSELFEFNRQLREVIVREEELAGGLLFELLRQEGLEDKAIANGCKLEGDPIDLLQLDGNGLYQYLDAMNLVMNYQIK</sequence>
<name>A0A2N8ZG44_9VIBR</name>
<keyword evidence="1" id="KW-0812">Transmembrane</keyword>
<accession>A0A2N8ZG44</accession>
<keyword evidence="1" id="KW-0472">Membrane</keyword>
<reference evidence="2 3" key="1">
    <citation type="submission" date="2017-10" db="EMBL/GenBank/DDBJ databases">
        <authorList>
            <person name="Banno H."/>
            <person name="Chua N.-H."/>
        </authorList>
    </citation>
    <scope>NUCLEOTIDE SEQUENCE [LARGE SCALE GENOMIC DNA]</scope>
    <source>
        <strain evidence="2">Vibrio tapetis CECT4600</strain>
    </source>
</reference>
<gene>
    <name evidence="2" type="ORF">VTAP4600_A2902</name>
</gene>
<keyword evidence="1" id="KW-1133">Transmembrane helix</keyword>
<dbReference type="AlphaFoldDB" id="A0A2N8ZG44"/>
<protein>
    <submittedName>
        <fullName evidence="2">Uncharacterized protein</fullName>
    </submittedName>
</protein>
<evidence type="ECO:0000313" key="3">
    <source>
        <dbReference type="Proteomes" id="UP000235828"/>
    </source>
</evidence>
<feature type="transmembrane region" description="Helical" evidence="1">
    <location>
        <begin position="60"/>
        <end position="80"/>
    </location>
</feature>